<evidence type="ECO:0000313" key="3">
    <source>
        <dbReference type="WBParaSite" id="L893_g19946.t1"/>
    </source>
</evidence>
<dbReference type="Proteomes" id="UP000095287">
    <property type="component" value="Unplaced"/>
</dbReference>
<proteinExistence type="predicted"/>
<accession>A0A1I7YUR4</accession>
<evidence type="ECO:0000256" key="1">
    <source>
        <dbReference type="SAM" id="MobiDB-lite"/>
    </source>
</evidence>
<dbReference type="AlphaFoldDB" id="A0A1I7YUR4"/>
<name>A0A1I7YUR4_9BILA</name>
<protein>
    <submittedName>
        <fullName evidence="3">MMS1_N domain-containing protein</fullName>
    </submittedName>
</protein>
<feature type="compositionally biased region" description="Basic and acidic residues" evidence="1">
    <location>
        <begin position="20"/>
        <end position="31"/>
    </location>
</feature>
<organism evidence="2 3">
    <name type="scientific">Steinernema glaseri</name>
    <dbReference type="NCBI Taxonomy" id="37863"/>
    <lineage>
        <taxon>Eukaryota</taxon>
        <taxon>Metazoa</taxon>
        <taxon>Ecdysozoa</taxon>
        <taxon>Nematoda</taxon>
        <taxon>Chromadorea</taxon>
        <taxon>Rhabditida</taxon>
        <taxon>Tylenchina</taxon>
        <taxon>Panagrolaimomorpha</taxon>
        <taxon>Strongyloidoidea</taxon>
        <taxon>Steinernematidae</taxon>
        <taxon>Steinernema</taxon>
    </lineage>
</organism>
<dbReference type="WBParaSite" id="L893_g19946.t1">
    <property type="protein sequence ID" value="L893_g19946.t1"/>
    <property type="gene ID" value="L893_g19946"/>
</dbReference>
<feature type="region of interest" description="Disordered" evidence="1">
    <location>
        <begin position="20"/>
        <end position="73"/>
    </location>
</feature>
<sequence>TTALHFARRRPHVLERVNRPKQTRLADTERQKAKRAPQNGRTRRRAIAGHAISARSSGTHSDTNIASEITNSERVCPETTDQRNVLCLKVKTGEITSGEADGADEDHGVLRTTQVEVIPFNSESLCILIWHGTAIAMVTRQKVKCTRSSANEPMFRPPAG</sequence>
<reference evidence="3" key="1">
    <citation type="submission" date="2016-11" db="UniProtKB">
        <authorList>
            <consortium name="WormBaseParasite"/>
        </authorList>
    </citation>
    <scope>IDENTIFICATION</scope>
</reference>
<keyword evidence="2" id="KW-1185">Reference proteome</keyword>
<feature type="compositionally biased region" description="Polar residues" evidence="1">
    <location>
        <begin position="54"/>
        <end position="73"/>
    </location>
</feature>
<evidence type="ECO:0000313" key="2">
    <source>
        <dbReference type="Proteomes" id="UP000095287"/>
    </source>
</evidence>